<comment type="caution">
    <text evidence="11">The sequence shown here is derived from an EMBL/GenBank/DDBJ whole genome shotgun (WGS) entry which is preliminary data.</text>
</comment>
<evidence type="ECO:0000256" key="10">
    <source>
        <dbReference type="ARBA" id="ARBA00049959"/>
    </source>
</evidence>
<sequence length="162" mass="19010">MDFFSSHLLADSSSPATNSSQTDAHEILVSDFLVSDENLQKMENVLDLWSSGLKTNIISELSKWRLNFIDWHRMEMRKEKEKHAAHLKQLCNQISDLKELQKTFEISIGRKDEVISSLSHAIGKQKEKIELMRTFFHWRIGHVRARQDVYEGKLADQYYQRT</sequence>
<evidence type="ECO:0000256" key="3">
    <source>
        <dbReference type="ARBA" id="ARBA00014910"/>
    </source>
</evidence>
<evidence type="ECO:0000256" key="7">
    <source>
        <dbReference type="ARBA" id="ARBA00023212"/>
    </source>
</evidence>
<feature type="non-terminal residue" evidence="11">
    <location>
        <position position="162"/>
    </location>
</feature>
<reference evidence="11" key="1">
    <citation type="submission" date="2017-12" db="EMBL/GenBank/DDBJ databases">
        <title>High-resolution comparative analysis of great ape genomes.</title>
        <authorList>
            <person name="Pollen A."/>
            <person name="Hastie A."/>
            <person name="Hormozdiari F."/>
            <person name="Dougherty M."/>
            <person name="Liu R."/>
            <person name="Chaisson M."/>
            <person name="Hoppe E."/>
            <person name="Hill C."/>
            <person name="Pang A."/>
            <person name="Hillier L."/>
            <person name="Baker C."/>
            <person name="Armstrong J."/>
            <person name="Shendure J."/>
            <person name="Paten B."/>
            <person name="Wilson R."/>
            <person name="Chao H."/>
            <person name="Schneider V."/>
            <person name="Ventura M."/>
            <person name="Kronenberg Z."/>
            <person name="Murali S."/>
            <person name="Gordon D."/>
            <person name="Cantsilieris S."/>
            <person name="Munson K."/>
            <person name="Nelson B."/>
            <person name="Raja A."/>
            <person name="Underwood J."/>
            <person name="Diekhans M."/>
            <person name="Fiddes I."/>
            <person name="Haussler D."/>
            <person name="Eichler E."/>
        </authorList>
    </citation>
    <scope>NUCLEOTIDE SEQUENCE [LARGE SCALE GENOMIC DNA]</scope>
    <source>
        <strain evidence="11">Susie</strain>
    </source>
</reference>
<keyword evidence="6" id="KW-0175">Coiled coil</keyword>
<evidence type="ECO:0000256" key="1">
    <source>
        <dbReference type="ARBA" id="ARBA00004114"/>
    </source>
</evidence>
<keyword evidence="7" id="KW-0206">Cytoskeleton</keyword>
<evidence type="ECO:0000256" key="2">
    <source>
        <dbReference type="ARBA" id="ARBA00010411"/>
    </source>
</evidence>
<dbReference type="EMBL" id="NDHI03003409">
    <property type="protein sequence ID" value="PNJ60731.1"/>
    <property type="molecule type" value="Genomic_DNA"/>
</dbReference>
<dbReference type="GO" id="GO:0042462">
    <property type="term" value="P:eye photoreceptor cell development"/>
    <property type="evidence" value="ECO:0007669"/>
    <property type="project" value="TreeGrafter"/>
</dbReference>
<organism evidence="11">
    <name type="scientific">Pongo abelii</name>
    <name type="common">Sumatran orangutan</name>
    <name type="synonym">Pongo pygmaeus abelii</name>
    <dbReference type="NCBI Taxonomy" id="9601"/>
    <lineage>
        <taxon>Eukaryota</taxon>
        <taxon>Metazoa</taxon>
        <taxon>Chordata</taxon>
        <taxon>Craniata</taxon>
        <taxon>Vertebrata</taxon>
        <taxon>Euteleostomi</taxon>
        <taxon>Mammalia</taxon>
        <taxon>Eutheria</taxon>
        <taxon>Euarchontoglires</taxon>
        <taxon>Primates</taxon>
        <taxon>Haplorrhini</taxon>
        <taxon>Catarrhini</taxon>
        <taxon>Hominidae</taxon>
        <taxon>Pongo</taxon>
    </lineage>
</organism>
<comment type="similarity">
    <text evidence="2">Belongs to the POC5 family.</text>
</comment>
<evidence type="ECO:0000256" key="8">
    <source>
        <dbReference type="ARBA" id="ARBA00023306"/>
    </source>
</evidence>
<dbReference type="GO" id="GO:0005814">
    <property type="term" value="C:centriole"/>
    <property type="evidence" value="ECO:0007669"/>
    <property type="project" value="UniProtKB-SubCell"/>
</dbReference>
<protein>
    <recommendedName>
        <fullName evidence="3">Centrosomal protein POC5</fullName>
    </recommendedName>
    <alternativeName>
        <fullName evidence="9">Protein of centriole 5</fullName>
    </alternativeName>
</protein>
<evidence type="ECO:0000256" key="6">
    <source>
        <dbReference type="ARBA" id="ARBA00023054"/>
    </source>
</evidence>
<evidence type="ECO:0000313" key="11">
    <source>
        <dbReference type="EMBL" id="PNJ60731.1"/>
    </source>
</evidence>
<evidence type="ECO:0000256" key="5">
    <source>
        <dbReference type="ARBA" id="ARBA00022737"/>
    </source>
</evidence>
<comment type="function">
    <text evidence="10">Essential for the assembly of the distal half of centrioles, required for centriole elongation. Acts as a negative regulator of centriole elongation.</text>
</comment>
<gene>
    <name evidence="11" type="ORF">CR201_G0015997</name>
</gene>
<dbReference type="GO" id="GO:0032391">
    <property type="term" value="C:photoreceptor connecting cilium"/>
    <property type="evidence" value="ECO:0007669"/>
    <property type="project" value="TreeGrafter"/>
</dbReference>
<evidence type="ECO:0000256" key="9">
    <source>
        <dbReference type="ARBA" id="ARBA00031694"/>
    </source>
</evidence>
<dbReference type="InterPro" id="IPR033351">
    <property type="entry name" value="POC5"/>
</dbReference>
<keyword evidence="8" id="KW-0131">Cell cycle</keyword>
<comment type="subcellular location">
    <subcellularLocation>
        <location evidence="1">Cytoplasm</location>
        <location evidence="1">Cytoskeleton</location>
        <location evidence="1">Microtubule organizing center</location>
        <location evidence="1">Centrosome</location>
        <location evidence="1">Centriole</location>
    </subcellularLocation>
</comment>
<keyword evidence="4" id="KW-0963">Cytoplasm</keyword>
<dbReference type="PANTHER" id="PTHR28618:SF1">
    <property type="entry name" value="CENTROSOMAL PROTEIN POC5"/>
    <property type="match status" value="1"/>
</dbReference>
<evidence type="ECO:0000256" key="4">
    <source>
        <dbReference type="ARBA" id="ARBA00022490"/>
    </source>
</evidence>
<proteinExistence type="inferred from homology"/>
<dbReference type="AlphaFoldDB" id="A0A2J8VT81"/>
<dbReference type="PANTHER" id="PTHR28618">
    <property type="entry name" value="CENTROSOMAL PROTEIN POC5"/>
    <property type="match status" value="1"/>
</dbReference>
<accession>A0A2J8VT81</accession>
<keyword evidence="5" id="KW-0677">Repeat</keyword>
<name>A0A2J8VT81_PONAB</name>